<sequence length="58" mass="6396">MNLFQKLTTQEIKCEVCGSSTLPLYGCGWDNDRILCVDKTCGAEYVFPTSTSVEDVEG</sequence>
<accession>A0AB39AJP9</accession>
<evidence type="ECO:0000313" key="1">
    <source>
        <dbReference type="EMBL" id="XDG30966.1"/>
    </source>
</evidence>
<protein>
    <submittedName>
        <fullName evidence="1">Uncharacterized protein</fullName>
    </submittedName>
</protein>
<organism evidence="1">
    <name type="scientific">Vibrio phage P018-4</name>
    <dbReference type="NCBI Taxonomy" id="3229728"/>
    <lineage>
        <taxon>Viruses</taxon>
        <taxon>Duplodnaviria</taxon>
        <taxon>Heunggongvirae</taxon>
        <taxon>Uroviricota</taxon>
        <taxon>Caudoviricetes</taxon>
    </lineage>
</organism>
<reference evidence="1" key="1">
    <citation type="submission" date="2024-06" db="EMBL/GenBank/DDBJ databases">
        <authorList>
            <person name="Yang R."/>
        </authorList>
    </citation>
    <scope>NUCLEOTIDE SEQUENCE</scope>
</reference>
<name>A0AB39AJP9_9CAUD</name>
<proteinExistence type="predicted"/>
<dbReference type="EMBL" id="PP934186">
    <property type="protein sequence ID" value="XDG30966.1"/>
    <property type="molecule type" value="Genomic_DNA"/>
</dbReference>